<name>A0A8C6RXR5_NANGA</name>
<keyword evidence="10" id="KW-1185">Reference proteome</keyword>
<dbReference type="SUPFAM" id="SSF50814">
    <property type="entry name" value="Lipocalins"/>
    <property type="match status" value="1"/>
</dbReference>
<evidence type="ECO:0000256" key="5">
    <source>
        <dbReference type="ARBA" id="ARBA00023106"/>
    </source>
</evidence>
<dbReference type="InterPro" id="IPR002971">
    <property type="entry name" value="Maj_urinary"/>
</dbReference>
<dbReference type="AlphaFoldDB" id="A0A8C6RXR5"/>
<keyword evidence="4 7" id="KW-0732">Signal</keyword>
<dbReference type="OMA" id="FHTKVNG"/>
<sequence length="164" mass="18604">MKMPLLSLGLTLVCVCTGKTGVSRRNFDSKKQILTLGEGGNMGFFVEHINALENSSLAFKFHTTINRKCAELFLVCDKTEKDAQYYVNYDGHNTFTILETNYDGYVIFHLINVNNGKTFQLMVNETDLNVSIKQEFGQLCQQHGITKENIFDMTKADRCLQAQD</sequence>
<gene>
    <name evidence="9" type="primary">LOC103732554</name>
</gene>
<evidence type="ECO:0000259" key="8">
    <source>
        <dbReference type="Pfam" id="PF00061"/>
    </source>
</evidence>
<evidence type="ECO:0000313" key="10">
    <source>
        <dbReference type="Proteomes" id="UP000694381"/>
    </source>
</evidence>
<keyword evidence="5" id="KW-0590">Pheromone-binding</keyword>
<keyword evidence="3" id="KW-0964">Secreted</keyword>
<comment type="subcellular location">
    <subcellularLocation>
        <location evidence="1">Secreted</location>
    </subcellularLocation>
</comment>
<dbReference type="PANTHER" id="PTHR11430">
    <property type="entry name" value="LIPOCALIN"/>
    <property type="match status" value="1"/>
</dbReference>
<dbReference type="Pfam" id="PF00061">
    <property type="entry name" value="Lipocalin"/>
    <property type="match status" value="1"/>
</dbReference>
<organism evidence="9 10">
    <name type="scientific">Nannospalax galili</name>
    <name type="common">Northern Israeli blind subterranean mole rat</name>
    <name type="synonym">Spalax galili</name>
    <dbReference type="NCBI Taxonomy" id="1026970"/>
    <lineage>
        <taxon>Eukaryota</taxon>
        <taxon>Metazoa</taxon>
        <taxon>Chordata</taxon>
        <taxon>Craniata</taxon>
        <taxon>Vertebrata</taxon>
        <taxon>Euteleostomi</taxon>
        <taxon>Mammalia</taxon>
        <taxon>Eutheria</taxon>
        <taxon>Euarchontoglires</taxon>
        <taxon>Glires</taxon>
        <taxon>Rodentia</taxon>
        <taxon>Myomorpha</taxon>
        <taxon>Muroidea</taxon>
        <taxon>Spalacidae</taxon>
        <taxon>Spalacinae</taxon>
        <taxon>Nannospalax</taxon>
    </lineage>
</organism>
<evidence type="ECO:0000256" key="3">
    <source>
        <dbReference type="ARBA" id="ARBA00022525"/>
    </source>
</evidence>
<feature type="chain" id="PRO_5034762968" evidence="7">
    <location>
        <begin position="19"/>
        <end position="164"/>
    </location>
</feature>
<dbReference type="PRINTS" id="PR01221">
    <property type="entry name" value="MAJORURINARY"/>
</dbReference>
<dbReference type="InterPro" id="IPR012674">
    <property type="entry name" value="Calycin"/>
</dbReference>
<evidence type="ECO:0000256" key="1">
    <source>
        <dbReference type="ARBA" id="ARBA00004613"/>
    </source>
</evidence>
<dbReference type="Gene3D" id="2.40.128.20">
    <property type="match status" value="1"/>
</dbReference>
<dbReference type="GO" id="GO:0036094">
    <property type="term" value="F:small molecule binding"/>
    <property type="evidence" value="ECO:0007669"/>
    <property type="project" value="InterPro"/>
</dbReference>
<dbReference type="Ensembl" id="ENSNGAT00000029780.1">
    <property type="protein sequence ID" value="ENSNGAP00000024076.1"/>
    <property type="gene ID" value="ENSNGAG00000022434.1"/>
</dbReference>
<accession>A0A8C6RXR5</accession>
<dbReference type="GeneTree" id="ENSGT01050000244868"/>
<dbReference type="Proteomes" id="UP000694381">
    <property type="component" value="Unassembled WGS sequence"/>
</dbReference>
<dbReference type="InterPro" id="IPR000566">
    <property type="entry name" value="Lipocln_cytosolic_FA-bd_dom"/>
</dbReference>
<evidence type="ECO:0000313" key="9">
    <source>
        <dbReference type="Ensembl" id="ENSNGAP00000024076.1"/>
    </source>
</evidence>
<feature type="domain" description="Lipocalin/cytosolic fatty-acid binding" evidence="8">
    <location>
        <begin position="37"/>
        <end position="157"/>
    </location>
</feature>
<evidence type="ECO:0000256" key="6">
    <source>
        <dbReference type="ARBA" id="ARBA00023157"/>
    </source>
</evidence>
<keyword evidence="6" id="KW-1015">Disulfide bond</keyword>
<dbReference type="SMR" id="A0A8C6RXR5"/>
<reference evidence="9" key="1">
    <citation type="submission" date="2025-08" db="UniProtKB">
        <authorList>
            <consortium name="Ensembl"/>
        </authorList>
    </citation>
    <scope>IDENTIFICATION</scope>
</reference>
<dbReference type="InterPro" id="IPR002345">
    <property type="entry name" value="Lipocalin"/>
</dbReference>
<evidence type="ECO:0000256" key="7">
    <source>
        <dbReference type="SAM" id="SignalP"/>
    </source>
</evidence>
<proteinExistence type="inferred from homology"/>
<dbReference type="PANTHER" id="PTHR11430:SF76">
    <property type="entry name" value="MAJOR URINARY PROTEIN 1-RELATED"/>
    <property type="match status" value="1"/>
</dbReference>
<evidence type="ECO:0000256" key="4">
    <source>
        <dbReference type="ARBA" id="ARBA00022729"/>
    </source>
</evidence>
<feature type="signal peptide" evidence="7">
    <location>
        <begin position="1"/>
        <end position="18"/>
    </location>
</feature>
<evidence type="ECO:0000256" key="2">
    <source>
        <dbReference type="ARBA" id="ARBA00006889"/>
    </source>
</evidence>
<protein>
    <submittedName>
        <fullName evidence="9">Major urinary protein 4-like</fullName>
    </submittedName>
</protein>
<comment type="similarity">
    <text evidence="2">Belongs to the calycin superfamily. Lipocalin family.</text>
</comment>
<reference evidence="9" key="2">
    <citation type="submission" date="2025-09" db="UniProtKB">
        <authorList>
            <consortium name="Ensembl"/>
        </authorList>
    </citation>
    <scope>IDENTIFICATION</scope>
</reference>
<dbReference type="GO" id="GO:0005615">
    <property type="term" value="C:extracellular space"/>
    <property type="evidence" value="ECO:0007669"/>
    <property type="project" value="TreeGrafter"/>
</dbReference>
<dbReference type="GO" id="GO:0005550">
    <property type="term" value="F:pheromone binding"/>
    <property type="evidence" value="ECO:0007669"/>
    <property type="project" value="UniProtKB-KW"/>
</dbReference>